<dbReference type="InterPro" id="IPR019587">
    <property type="entry name" value="Polyketide_cyclase/dehydratase"/>
</dbReference>
<dbReference type="RefSeq" id="XP_025433879.1">
    <property type="nucleotide sequence ID" value="XM_025574416.1"/>
</dbReference>
<feature type="region of interest" description="Disordered" evidence="1">
    <location>
        <begin position="109"/>
        <end position="145"/>
    </location>
</feature>
<feature type="compositionally biased region" description="Polar residues" evidence="1">
    <location>
        <begin position="131"/>
        <end position="140"/>
    </location>
</feature>
<accession>A0A318ZLW3</accession>
<evidence type="ECO:0008006" key="4">
    <source>
        <dbReference type="Google" id="ProtNLM"/>
    </source>
</evidence>
<feature type="compositionally biased region" description="Low complexity" evidence="1">
    <location>
        <begin position="119"/>
        <end position="130"/>
    </location>
</feature>
<sequence length="241" mass="26234">MSSEPVLRITSSIQINAPLDAVWAALTDTSTWCNWNRFVPGVTIREQPTTTDNYTETPAATTTPTIIQNETLRKNTRLTFHVNMHPSTTTSATESLQKVDNHVGLVVTECIPPSPSPPSSAASAAPSSSSNSVAESTPTPRTARITWANDPSFQGRVMASLLSAERTHELVERVEVVSTHPEGEQRRVVTEVTNWEVQGGVLAYVVKWMFGGRLEENFGIWVKDLRDFVEQAGGEGRGGSG</sequence>
<evidence type="ECO:0000313" key="2">
    <source>
        <dbReference type="EMBL" id="PYH47897.1"/>
    </source>
</evidence>
<organism evidence="2 3">
    <name type="scientific">Aspergillus saccharolyticus JOP 1030-1</name>
    <dbReference type="NCBI Taxonomy" id="1450539"/>
    <lineage>
        <taxon>Eukaryota</taxon>
        <taxon>Fungi</taxon>
        <taxon>Dikarya</taxon>
        <taxon>Ascomycota</taxon>
        <taxon>Pezizomycotina</taxon>
        <taxon>Eurotiomycetes</taxon>
        <taxon>Eurotiomycetidae</taxon>
        <taxon>Eurotiales</taxon>
        <taxon>Aspergillaceae</taxon>
        <taxon>Aspergillus</taxon>
        <taxon>Aspergillus subgen. Circumdati</taxon>
    </lineage>
</organism>
<dbReference type="AlphaFoldDB" id="A0A318ZLW3"/>
<evidence type="ECO:0000313" key="3">
    <source>
        <dbReference type="Proteomes" id="UP000248349"/>
    </source>
</evidence>
<dbReference type="SUPFAM" id="SSF55961">
    <property type="entry name" value="Bet v1-like"/>
    <property type="match status" value="1"/>
</dbReference>
<reference evidence="2 3" key="1">
    <citation type="submission" date="2016-12" db="EMBL/GenBank/DDBJ databases">
        <title>The genomes of Aspergillus section Nigri reveals drivers in fungal speciation.</title>
        <authorList>
            <consortium name="DOE Joint Genome Institute"/>
            <person name="Vesth T.C."/>
            <person name="Nybo J."/>
            <person name="Theobald S."/>
            <person name="Brandl J."/>
            <person name="Frisvad J.C."/>
            <person name="Nielsen K.F."/>
            <person name="Lyhne E.K."/>
            <person name="Kogle M.E."/>
            <person name="Kuo A."/>
            <person name="Riley R."/>
            <person name="Clum A."/>
            <person name="Nolan M."/>
            <person name="Lipzen A."/>
            <person name="Salamov A."/>
            <person name="Henrissat B."/>
            <person name="Wiebenga A."/>
            <person name="De Vries R.P."/>
            <person name="Grigoriev I.V."/>
            <person name="Mortensen U.H."/>
            <person name="Andersen M.R."/>
            <person name="Baker S.E."/>
        </authorList>
    </citation>
    <scope>NUCLEOTIDE SEQUENCE [LARGE SCALE GENOMIC DNA]</scope>
    <source>
        <strain evidence="2 3">JOP 1030-1</strain>
    </source>
</reference>
<keyword evidence="3" id="KW-1185">Reference proteome</keyword>
<dbReference type="GeneID" id="37075644"/>
<dbReference type="EMBL" id="KZ821223">
    <property type="protein sequence ID" value="PYH47897.1"/>
    <property type="molecule type" value="Genomic_DNA"/>
</dbReference>
<name>A0A318ZLW3_9EURO</name>
<proteinExistence type="predicted"/>
<dbReference type="OrthoDB" id="509124at2759"/>
<dbReference type="Proteomes" id="UP000248349">
    <property type="component" value="Unassembled WGS sequence"/>
</dbReference>
<dbReference type="Gene3D" id="3.30.530.20">
    <property type="match status" value="1"/>
</dbReference>
<dbReference type="InterPro" id="IPR023393">
    <property type="entry name" value="START-like_dom_sf"/>
</dbReference>
<protein>
    <recommendedName>
        <fullName evidence="4">Coenzyme Q-binding protein COQ10 START domain-containing protein</fullName>
    </recommendedName>
</protein>
<evidence type="ECO:0000256" key="1">
    <source>
        <dbReference type="SAM" id="MobiDB-lite"/>
    </source>
</evidence>
<dbReference type="Pfam" id="PF10604">
    <property type="entry name" value="Polyketide_cyc2"/>
    <property type="match status" value="1"/>
</dbReference>
<gene>
    <name evidence="2" type="ORF">BP01DRAFT_354418</name>
</gene>